<protein>
    <submittedName>
        <fullName evidence="1">Uncharacterized protein</fullName>
    </submittedName>
</protein>
<dbReference type="EMBL" id="UINC01182468">
    <property type="protein sequence ID" value="SVD92704.1"/>
    <property type="molecule type" value="Genomic_DNA"/>
</dbReference>
<proteinExistence type="predicted"/>
<reference evidence="1" key="1">
    <citation type="submission" date="2018-05" db="EMBL/GenBank/DDBJ databases">
        <authorList>
            <person name="Lanie J.A."/>
            <person name="Ng W.-L."/>
            <person name="Kazmierczak K.M."/>
            <person name="Andrzejewski T.M."/>
            <person name="Davidsen T.M."/>
            <person name="Wayne K.J."/>
            <person name="Tettelin H."/>
            <person name="Glass J.I."/>
            <person name="Rusch D."/>
            <person name="Podicherti R."/>
            <person name="Tsui H.-C.T."/>
            <person name="Winkler M.E."/>
        </authorList>
    </citation>
    <scope>NUCLEOTIDE SEQUENCE</scope>
</reference>
<accession>A0A382ZB19</accession>
<organism evidence="1">
    <name type="scientific">marine metagenome</name>
    <dbReference type="NCBI Taxonomy" id="408172"/>
    <lineage>
        <taxon>unclassified sequences</taxon>
        <taxon>metagenomes</taxon>
        <taxon>ecological metagenomes</taxon>
    </lineage>
</organism>
<sequence length="237" mass="27429">MVKLVFIFSILSLIPHWHDSVQLAGIPFKVIQNGDSNHRYIWVHGDEQTAKMALENHMKTQEGTAFLVTGILREAEFFGGIIDPNRIFSSEGAKANIQKYNRKWSRAKKAETLEMINRDRDSFLEKILPQNGGLLIALHNNYQGYNIKTEIPLSNEISIKKDQNPRDFFICTHRADYDILTQSPFNVVLQETMPKRDDGSLSWAAMRHGVRYVNIETRLGWLSQQKKMLNYLEDHLK</sequence>
<gene>
    <name evidence="1" type="ORF">METZ01_LOCUS445558</name>
</gene>
<evidence type="ECO:0000313" key="1">
    <source>
        <dbReference type="EMBL" id="SVD92704.1"/>
    </source>
</evidence>
<dbReference type="AlphaFoldDB" id="A0A382ZB19"/>
<name>A0A382ZB19_9ZZZZ</name>